<organism evidence="7 8">
    <name type="scientific">Liquorilactobacillus uvarum DSM 19971</name>
    <dbReference type="NCBI Taxonomy" id="1423812"/>
    <lineage>
        <taxon>Bacteria</taxon>
        <taxon>Bacillati</taxon>
        <taxon>Bacillota</taxon>
        <taxon>Bacilli</taxon>
        <taxon>Lactobacillales</taxon>
        <taxon>Lactobacillaceae</taxon>
        <taxon>Liquorilactobacillus</taxon>
    </lineage>
</organism>
<sequence length="287" mass="31563">MPTDVLVAQDLSCVGQVSMSVALPLLGAAGLRPTVLPTALLSTHTGGFGANTYLDLSSEIEKIIAHWHSLNFNFSAVYLGYLGQKPLEMLLQHFDTLVTPQSFNLIDPVMGDNGHLYHGFDSNYIDGMRQLISKAQLITPNVTEAALLLGKTTSFKQALTLHEAQDLLQELAQAFNKQQIVLTGVHLTNGKIAVLGYDKISREIWNQQQEKIPGNYFGTGDIFASVLFIMLLKGSTIRMAVKIAMEFVSNSIQSTLEAPGFNARYGVNYAPHLPQLLKKIAHIQRRI</sequence>
<proteinExistence type="predicted"/>
<dbReference type="EMBL" id="AZEG01000005">
    <property type="protein sequence ID" value="KRL38338.1"/>
    <property type="molecule type" value="Genomic_DNA"/>
</dbReference>
<dbReference type="InterPro" id="IPR004625">
    <property type="entry name" value="PyrdxlKinase"/>
</dbReference>
<feature type="domain" description="Pyridoxamine kinase/Phosphomethylpyrimidine kinase" evidence="6">
    <location>
        <begin position="71"/>
        <end position="257"/>
    </location>
</feature>
<dbReference type="GO" id="GO:0005829">
    <property type="term" value="C:cytosol"/>
    <property type="evidence" value="ECO:0007669"/>
    <property type="project" value="TreeGrafter"/>
</dbReference>
<evidence type="ECO:0000313" key="8">
    <source>
        <dbReference type="Proteomes" id="UP000051155"/>
    </source>
</evidence>
<dbReference type="OrthoDB" id="9800808at2"/>
<reference evidence="7 8" key="1">
    <citation type="journal article" date="2015" name="Genome Announc.">
        <title>Expanding the biotechnology potential of lactobacilli through comparative genomics of 213 strains and associated genera.</title>
        <authorList>
            <person name="Sun Z."/>
            <person name="Harris H.M."/>
            <person name="McCann A."/>
            <person name="Guo C."/>
            <person name="Argimon S."/>
            <person name="Zhang W."/>
            <person name="Yang X."/>
            <person name="Jeffery I.B."/>
            <person name="Cooney J.C."/>
            <person name="Kagawa T.F."/>
            <person name="Liu W."/>
            <person name="Song Y."/>
            <person name="Salvetti E."/>
            <person name="Wrobel A."/>
            <person name="Rasinkangas P."/>
            <person name="Parkhill J."/>
            <person name="Rea M.C."/>
            <person name="O'Sullivan O."/>
            <person name="Ritari J."/>
            <person name="Douillard F.P."/>
            <person name="Paul Ross R."/>
            <person name="Yang R."/>
            <person name="Briner A.E."/>
            <person name="Felis G.E."/>
            <person name="de Vos W.M."/>
            <person name="Barrangou R."/>
            <person name="Klaenhammer T.R."/>
            <person name="Caufield P.W."/>
            <person name="Cui Y."/>
            <person name="Zhang H."/>
            <person name="O'Toole P.W."/>
        </authorList>
    </citation>
    <scope>NUCLEOTIDE SEQUENCE [LARGE SCALE GENOMIC DNA]</scope>
    <source>
        <strain evidence="7 8">DSM 19971</strain>
    </source>
</reference>
<evidence type="ECO:0000256" key="3">
    <source>
        <dbReference type="ARBA" id="ARBA00022741"/>
    </source>
</evidence>
<dbReference type="PANTHER" id="PTHR10534:SF2">
    <property type="entry name" value="PYRIDOXAL KINASE"/>
    <property type="match status" value="1"/>
</dbReference>
<dbReference type="SUPFAM" id="SSF53613">
    <property type="entry name" value="Ribokinase-like"/>
    <property type="match status" value="1"/>
</dbReference>
<dbReference type="AlphaFoldDB" id="A0A0R1Q807"/>
<protein>
    <recommendedName>
        <fullName evidence="1">pyridoxal kinase</fullName>
        <ecNumber evidence="1">2.7.1.35</ecNumber>
    </recommendedName>
</protein>
<evidence type="ECO:0000256" key="4">
    <source>
        <dbReference type="ARBA" id="ARBA00022777"/>
    </source>
</evidence>
<name>A0A0R1Q807_9LACO</name>
<dbReference type="EC" id="2.7.1.35" evidence="1"/>
<evidence type="ECO:0000313" key="7">
    <source>
        <dbReference type="EMBL" id="KRL38338.1"/>
    </source>
</evidence>
<accession>A0A0R1Q807</accession>
<comment type="caution">
    <text evidence="7">The sequence shown here is derived from an EMBL/GenBank/DDBJ whole genome shotgun (WGS) entry which is preliminary data.</text>
</comment>
<keyword evidence="4 7" id="KW-0418">Kinase</keyword>
<dbReference type="Pfam" id="PF08543">
    <property type="entry name" value="Phos_pyr_kin"/>
    <property type="match status" value="1"/>
</dbReference>
<dbReference type="NCBIfam" id="NF005491">
    <property type="entry name" value="PRK07105.1"/>
    <property type="match status" value="1"/>
</dbReference>
<evidence type="ECO:0000256" key="1">
    <source>
        <dbReference type="ARBA" id="ARBA00012104"/>
    </source>
</evidence>
<dbReference type="STRING" id="1423812.FD20_GL001957"/>
<dbReference type="GO" id="GO:0008478">
    <property type="term" value="F:pyridoxal kinase activity"/>
    <property type="evidence" value="ECO:0007669"/>
    <property type="project" value="UniProtKB-EC"/>
</dbReference>
<gene>
    <name evidence="7" type="ORF">FD20_GL001957</name>
</gene>
<keyword evidence="2" id="KW-0808">Transferase</keyword>
<dbReference type="GO" id="GO:0005524">
    <property type="term" value="F:ATP binding"/>
    <property type="evidence" value="ECO:0007669"/>
    <property type="project" value="UniProtKB-KW"/>
</dbReference>
<dbReference type="InterPro" id="IPR029056">
    <property type="entry name" value="Ribokinase-like"/>
</dbReference>
<dbReference type="Proteomes" id="UP000051155">
    <property type="component" value="Unassembled WGS sequence"/>
</dbReference>
<dbReference type="GO" id="GO:0009443">
    <property type="term" value="P:pyridoxal 5'-phosphate salvage"/>
    <property type="evidence" value="ECO:0007669"/>
    <property type="project" value="InterPro"/>
</dbReference>
<dbReference type="InterPro" id="IPR013749">
    <property type="entry name" value="PM/HMP-P_kinase-1"/>
</dbReference>
<evidence type="ECO:0000259" key="6">
    <source>
        <dbReference type="Pfam" id="PF08543"/>
    </source>
</evidence>
<dbReference type="RefSeq" id="WP_057736296.1">
    <property type="nucleotide sequence ID" value="NZ_AZEG01000005.1"/>
</dbReference>
<dbReference type="Gene3D" id="3.40.1190.20">
    <property type="match status" value="1"/>
</dbReference>
<dbReference type="PANTHER" id="PTHR10534">
    <property type="entry name" value="PYRIDOXAL KINASE"/>
    <property type="match status" value="1"/>
</dbReference>
<evidence type="ECO:0000256" key="2">
    <source>
        <dbReference type="ARBA" id="ARBA00022679"/>
    </source>
</evidence>
<keyword evidence="3" id="KW-0547">Nucleotide-binding</keyword>
<keyword evidence="8" id="KW-1185">Reference proteome</keyword>
<dbReference type="PATRIC" id="fig|1423812.3.peg.2075"/>
<evidence type="ECO:0000256" key="5">
    <source>
        <dbReference type="ARBA" id="ARBA00022840"/>
    </source>
</evidence>
<keyword evidence="5" id="KW-0067">ATP-binding</keyword>